<reference evidence="2" key="1">
    <citation type="submission" date="2021-10" db="EMBL/GenBank/DDBJ databases">
        <authorList>
            <person name="Mesa V."/>
        </authorList>
    </citation>
    <scope>NUCLEOTIDE SEQUENCE</scope>
    <source>
        <strain evidence="2">CC3_PB</strain>
    </source>
</reference>
<reference evidence="3" key="2">
    <citation type="submission" date="2022-10" db="EMBL/GenBank/DDBJ databases">
        <authorList>
            <person name="Aires J."/>
            <person name="Mesa V."/>
        </authorList>
    </citation>
    <scope>NUCLEOTIDE SEQUENCE</scope>
    <source>
        <strain evidence="3">Clostridium neonatale JD116</strain>
    </source>
</reference>
<accession>A0AA86MLR8</accession>
<feature type="transmembrane region" description="Helical" evidence="1">
    <location>
        <begin position="47"/>
        <end position="69"/>
    </location>
</feature>
<protein>
    <submittedName>
        <fullName evidence="2">Membrane protein, DUF624 domain</fullName>
    </submittedName>
</protein>
<comment type="caution">
    <text evidence="2">The sequence shown here is derived from an EMBL/GenBank/DDBJ whole genome shotgun (WGS) entry which is preliminary data.</text>
</comment>
<evidence type="ECO:0000313" key="4">
    <source>
        <dbReference type="Proteomes" id="UP000789738"/>
    </source>
</evidence>
<proteinExistence type="predicted"/>
<keyword evidence="1" id="KW-0472">Membrane</keyword>
<evidence type="ECO:0000256" key="1">
    <source>
        <dbReference type="SAM" id="Phobius"/>
    </source>
</evidence>
<dbReference type="InterPro" id="IPR006938">
    <property type="entry name" value="DUF624"/>
</dbReference>
<keyword evidence="1" id="KW-1133">Transmembrane helix</keyword>
<feature type="transmembrane region" description="Helical" evidence="1">
    <location>
        <begin position="96"/>
        <end position="117"/>
    </location>
</feature>
<dbReference type="Pfam" id="PF04854">
    <property type="entry name" value="DUF624"/>
    <property type="match status" value="1"/>
</dbReference>
<feature type="transmembrane region" description="Helical" evidence="1">
    <location>
        <begin position="199"/>
        <end position="220"/>
    </location>
</feature>
<evidence type="ECO:0000313" key="3">
    <source>
        <dbReference type="EMBL" id="CAI3683911.1"/>
    </source>
</evidence>
<dbReference type="AlphaFoldDB" id="A0AA86MLR8"/>
<gene>
    <name evidence="3" type="ORF">CNEO2_70005</name>
    <name evidence="2" type="ORF">CNEO_44913</name>
</gene>
<sequence>MTIRSLLFPDYTKAGPGVDRNAPKKTGSALFIDIFCREFTTLLKLNLIFLVSCIPIVTIGPSIGAMTAVTVKMVKDEPSDIYYDFKQGLRKNWKQSFILSIFGGLTLITIISAFLYYFQLEGISYYIMMLIIGIVTIVAGMMWIYAYPMVVSVNLKLHHIVKNSFILSIMYIKNSIIAFLICSSLIVLSTIFLPMSVPVVLVFSFSGCSFISSFCAWNAIEKNIIK</sequence>
<dbReference type="Proteomes" id="UP000789738">
    <property type="component" value="Unassembled WGS sequence"/>
</dbReference>
<feature type="transmembrane region" description="Helical" evidence="1">
    <location>
        <begin position="171"/>
        <end position="193"/>
    </location>
</feature>
<feature type="transmembrane region" description="Helical" evidence="1">
    <location>
        <begin position="123"/>
        <end position="150"/>
    </location>
</feature>
<dbReference type="EMBL" id="CAMTCP010000281">
    <property type="protein sequence ID" value="CAI3683911.1"/>
    <property type="molecule type" value="Genomic_DNA"/>
</dbReference>
<dbReference type="EMBL" id="CAKJVE010000004">
    <property type="protein sequence ID" value="CAG9710704.1"/>
    <property type="molecule type" value="Genomic_DNA"/>
</dbReference>
<dbReference type="Proteomes" id="UP001189143">
    <property type="component" value="Unassembled WGS sequence"/>
</dbReference>
<name>A0AA86MLR8_9CLOT</name>
<dbReference type="RefSeq" id="WP_230142944.1">
    <property type="nucleotide sequence ID" value="NZ_CAKJVE010000004.1"/>
</dbReference>
<organism evidence="2 4">
    <name type="scientific">Clostridium neonatale</name>
    <dbReference type="NCBI Taxonomy" id="137838"/>
    <lineage>
        <taxon>Bacteria</taxon>
        <taxon>Bacillati</taxon>
        <taxon>Bacillota</taxon>
        <taxon>Clostridia</taxon>
        <taxon>Eubacteriales</taxon>
        <taxon>Clostridiaceae</taxon>
        <taxon>Clostridium</taxon>
    </lineage>
</organism>
<keyword evidence="1" id="KW-0812">Transmembrane</keyword>
<evidence type="ECO:0000313" key="2">
    <source>
        <dbReference type="EMBL" id="CAG9710704.1"/>
    </source>
</evidence>